<comment type="caution">
    <text evidence="1">The sequence shown here is derived from an EMBL/GenBank/DDBJ whole genome shotgun (WGS) entry which is preliminary data.</text>
</comment>
<protein>
    <submittedName>
        <fullName evidence="1">Uncharacterized protein</fullName>
    </submittedName>
</protein>
<reference evidence="2" key="1">
    <citation type="journal article" date="2019" name="Int. J. Syst. Evol. Microbiol.">
        <title>The Global Catalogue of Microorganisms (GCM) 10K type strain sequencing project: providing services to taxonomists for standard genome sequencing and annotation.</title>
        <authorList>
            <consortium name="The Broad Institute Genomics Platform"/>
            <consortium name="The Broad Institute Genome Sequencing Center for Infectious Disease"/>
            <person name="Wu L."/>
            <person name="Ma J."/>
        </authorList>
    </citation>
    <scope>NUCLEOTIDE SEQUENCE [LARGE SCALE GENOMIC DNA]</scope>
    <source>
        <strain evidence="2">JCM 17388</strain>
    </source>
</reference>
<evidence type="ECO:0000313" key="2">
    <source>
        <dbReference type="Proteomes" id="UP001501251"/>
    </source>
</evidence>
<dbReference type="Proteomes" id="UP001501251">
    <property type="component" value="Unassembled WGS sequence"/>
</dbReference>
<evidence type="ECO:0000313" key="1">
    <source>
        <dbReference type="EMBL" id="GAA4190723.1"/>
    </source>
</evidence>
<sequence length="70" mass="7452">MSTPFSRMHWANFSPSACDDAEGVAEAADSPAEATFAPPFCPHPASATKEIAAAAVTHFFIAIPFVWEQV</sequence>
<name>A0ABP8AUW1_9ACTN</name>
<accession>A0ABP8AUW1</accession>
<organism evidence="1 2">
    <name type="scientific">Streptosporangium oxazolinicum</name>
    <dbReference type="NCBI Taxonomy" id="909287"/>
    <lineage>
        <taxon>Bacteria</taxon>
        <taxon>Bacillati</taxon>
        <taxon>Actinomycetota</taxon>
        <taxon>Actinomycetes</taxon>
        <taxon>Streptosporangiales</taxon>
        <taxon>Streptosporangiaceae</taxon>
        <taxon>Streptosporangium</taxon>
    </lineage>
</organism>
<dbReference type="EMBL" id="BAABAQ010000004">
    <property type="protein sequence ID" value="GAA4190723.1"/>
    <property type="molecule type" value="Genomic_DNA"/>
</dbReference>
<proteinExistence type="predicted"/>
<gene>
    <name evidence="1" type="ORF">GCM10022252_29440</name>
</gene>
<keyword evidence="2" id="KW-1185">Reference proteome</keyword>